<evidence type="ECO:0000313" key="2">
    <source>
        <dbReference type="EMBL" id="USQ13169.1"/>
    </source>
</evidence>
<name>A0ABY4Y7U6_9GAMM</name>
<evidence type="ECO:0000256" key="1">
    <source>
        <dbReference type="SAM" id="MobiDB-lite"/>
    </source>
</evidence>
<accession>A0ABY4Y7U6</accession>
<organism evidence="2 3">
    <name type="scientific">Legionella lytica</name>
    <dbReference type="NCBI Taxonomy" id="96232"/>
    <lineage>
        <taxon>Bacteria</taxon>
        <taxon>Pseudomonadati</taxon>
        <taxon>Pseudomonadota</taxon>
        <taxon>Gammaproteobacteria</taxon>
        <taxon>Legionellales</taxon>
        <taxon>Legionellaceae</taxon>
        <taxon>Legionella</taxon>
    </lineage>
</organism>
<dbReference type="EMBL" id="CP071527">
    <property type="protein sequence ID" value="USQ13169.1"/>
    <property type="molecule type" value="Genomic_DNA"/>
</dbReference>
<dbReference type="RefSeq" id="WP_252579462.1">
    <property type="nucleotide sequence ID" value="NZ_CP071527.1"/>
</dbReference>
<evidence type="ECO:0000313" key="3">
    <source>
        <dbReference type="Proteomes" id="UP001057474"/>
    </source>
</evidence>
<keyword evidence="3" id="KW-1185">Reference proteome</keyword>
<protein>
    <submittedName>
        <fullName evidence="2">Uncharacterized protein</fullName>
    </submittedName>
</protein>
<feature type="region of interest" description="Disordered" evidence="1">
    <location>
        <begin position="1"/>
        <end position="31"/>
    </location>
</feature>
<feature type="compositionally biased region" description="Low complexity" evidence="1">
    <location>
        <begin position="18"/>
        <end position="31"/>
    </location>
</feature>
<gene>
    <name evidence="2" type="ORF">J2N86_10780</name>
</gene>
<dbReference type="Proteomes" id="UP001057474">
    <property type="component" value="Chromosome"/>
</dbReference>
<reference evidence="2" key="1">
    <citation type="submission" date="2021-03" db="EMBL/GenBank/DDBJ databases">
        <title>Legionella lytica PCM 2298.</title>
        <authorList>
            <person name="Koper P."/>
        </authorList>
    </citation>
    <scope>NUCLEOTIDE SEQUENCE</scope>
    <source>
        <strain evidence="2">PCM 2298</strain>
    </source>
</reference>
<proteinExistence type="predicted"/>
<sequence length="334" mass="37577">MPKVKGRTISSKEVAHRAAPSVPSSPSTSKKSANLQFFSTQECSAKQLKAQAKKLFHQRTRQKFTYQQNHTASLALPLSSELLNPHEQSNAQLLLLAQKNILEHANMRVDLFFYTMIAYYQKNLHPVLGHTYLQHGRGRSSETQQLLSEACHNSILPALIDETILSTDPQNPKACLLSGTHFMNSLNSTTELPPFVNDLDDVIEQLCRERALVILQAVSRGSINPVEGLNLFLQLLKTSLDMIGQKACREKNLFLSELVDLVVQGSLSQRFDEETETASDEYVQMVLQLSSKEKKDCLNRKQKDKVYTTKFAQIQTEILSTEVELLISSTDCKL</sequence>